<accession>A0A2W5TSG7</accession>
<evidence type="ECO:0000259" key="1">
    <source>
        <dbReference type="Pfam" id="PF10000"/>
    </source>
</evidence>
<evidence type="ECO:0000259" key="2">
    <source>
        <dbReference type="Pfam" id="PF13840"/>
    </source>
</evidence>
<sequence length="150" mass="16118">MSPRPLARKVSGRVATIGMGEKNLATLLKSMQPVFLEGNWSFVTVPNGKPMPPGLNPMATFREPEGMSLLLDDADVAKSGLVAAFHCKGISLNVNSSLYAIGFLAAISEVLARQAMSINIISAFNRDYLFVPVARADEALQTLKKLARNA</sequence>
<dbReference type="EMBL" id="QFQP01000005">
    <property type="protein sequence ID" value="PZR15456.1"/>
    <property type="molecule type" value="Genomic_DNA"/>
</dbReference>
<proteinExistence type="predicted"/>
<dbReference type="Gene3D" id="3.30.2130.10">
    <property type="entry name" value="VC0802-like"/>
    <property type="match status" value="1"/>
</dbReference>
<comment type="caution">
    <text evidence="3">The sequence shown here is derived from an EMBL/GenBank/DDBJ whole genome shotgun (WGS) entry which is preliminary data.</text>
</comment>
<dbReference type="PANTHER" id="PTHR39199:SF1">
    <property type="entry name" value="BLR5128 PROTEIN"/>
    <property type="match status" value="1"/>
</dbReference>
<protein>
    <submittedName>
        <fullName evidence="3">Uncharacterized protein</fullName>
    </submittedName>
</protein>
<feature type="domain" description="DUF2241" evidence="1">
    <location>
        <begin position="20"/>
        <end position="88"/>
    </location>
</feature>
<dbReference type="InterPro" id="IPR027795">
    <property type="entry name" value="CASTOR_ACT_dom"/>
</dbReference>
<name>A0A2W5TSG7_9BACT</name>
<reference evidence="3 4" key="1">
    <citation type="submission" date="2017-08" db="EMBL/GenBank/DDBJ databases">
        <title>Infants hospitalized years apart are colonized by the same room-sourced microbial strains.</title>
        <authorList>
            <person name="Brooks B."/>
            <person name="Olm M.R."/>
            <person name="Firek B.A."/>
            <person name="Baker R."/>
            <person name="Thomas B.C."/>
            <person name="Morowitz M.J."/>
            <person name="Banfield J.F."/>
        </authorList>
    </citation>
    <scope>NUCLEOTIDE SEQUENCE [LARGE SCALE GENOMIC DNA]</scope>
    <source>
        <strain evidence="3">S2_003_000_R2_14</strain>
    </source>
</reference>
<evidence type="ECO:0000313" key="3">
    <source>
        <dbReference type="EMBL" id="PZR15456.1"/>
    </source>
</evidence>
<dbReference type="Pfam" id="PF13840">
    <property type="entry name" value="ACT_7"/>
    <property type="match status" value="1"/>
</dbReference>
<feature type="domain" description="CASTOR ACT" evidence="2">
    <location>
        <begin position="91"/>
        <end position="144"/>
    </location>
</feature>
<gene>
    <name evidence="3" type="ORF">DI536_08380</name>
</gene>
<organism evidence="3 4">
    <name type="scientific">Archangium gephyra</name>
    <dbReference type="NCBI Taxonomy" id="48"/>
    <lineage>
        <taxon>Bacteria</taxon>
        <taxon>Pseudomonadati</taxon>
        <taxon>Myxococcota</taxon>
        <taxon>Myxococcia</taxon>
        <taxon>Myxococcales</taxon>
        <taxon>Cystobacterineae</taxon>
        <taxon>Archangiaceae</taxon>
        <taxon>Archangium</taxon>
    </lineage>
</organism>
<dbReference type="PANTHER" id="PTHR39199">
    <property type="entry name" value="BLR5128 PROTEIN"/>
    <property type="match status" value="1"/>
</dbReference>
<evidence type="ECO:0000313" key="4">
    <source>
        <dbReference type="Proteomes" id="UP000249061"/>
    </source>
</evidence>
<dbReference type="SUPFAM" id="SSF55021">
    <property type="entry name" value="ACT-like"/>
    <property type="match status" value="2"/>
</dbReference>
<dbReference type="Proteomes" id="UP000249061">
    <property type="component" value="Unassembled WGS sequence"/>
</dbReference>
<dbReference type="Pfam" id="PF10000">
    <property type="entry name" value="ACT_3"/>
    <property type="match status" value="1"/>
</dbReference>
<dbReference type="InterPro" id="IPR018717">
    <property type="entry name" value="DUF2241"/>
</dbReference>
<dbReference type="AlphaFoldDB" id="A0A2W5TSG7"/>
<dbReference type="InterPro" id="IPR045865">
    <property type="entry name" value="ACT-like_dom_sf"/>
</dbReference>